<evidence type="ECO:0000313" key="2">
    <source>
        <dbReference type="EMBL" id="KJE76495.1"/>
    </source>
</evidence>
<protein>
    <submittedName>
        <fullName evidence="2">Uncharacterized protein</fullName>
    </submittedName>
</protein>
<gene>
    <name evidence="2" type="ORF">FEAC_17220</name>
</gene>
<accession>A0A0D8FT90</accession>
<feature type="transmembrane region" description="Helical" evidence="1">
    <location>
        <begin position="6"/>
        <end position="28"/>
    </location>
</feature>
<dbReference type="Proteomes" id="UP000032336">
    <property type="component" value="Unassembled WGS sequence"/>
</dbReference>
<proteinExistence type="predicted"/>
<keyword evidence="1" id="KW-0472">Membrane</keyword>
<reference evidence="2 3" key="1">
    <citation type="submission" date="2015-01" db="EMBL/GenBank/DDBJ databases">
        <title>Draft genome of the acidophilic iron oxidizer Ferrimicrobium acidiphilum strain T23.</title>
        <authorList>
            <person name="Poehlein A."/>
            <person name="Eisen S."/>
            <person name="Schloemann M."/>
            <person name="Johnson B.D."/>
            <person name="Daniel R."/>
            <person name="Muehling M."/>
        </authorList>
    </citation>
    <scope>NUCLEOTIDE SEQUENCE [LARGE SCALE GENOMIC DNA]</scope>
    <source>
        <strain evidence="2 3">T23</strain>
    </source>
</reference>
<comment type="caution">
    <text evidence="2">The sequence shown here is derived from an EMBL/GenBank/DDBJ whole genome shotgun (WGS) entry which is preliminary data.</text>
</comment>
<evidence type="ECO:0000256" key="1">
    <source>
        <dbReference type="SAM" id="Phobius"/>
    </source>
</evidence>
<evidence type="ECO:0000313" key="3">
    <source>
        <dbReference type="Proteomes" id="UP000032336"/>
    </source>
</evidence>
<dbReference type="AlphaFoldDB" id="A0A0D8FT90"/>
<sequence>MVSETVSFAQVATALGIGPMFVTLDLGVR</sequence>
<dbReference type="EMBL" id="JXUW01000015">
    <property type="protein sequence ID" value="KJE76495.1"/>
    <property type="molecule type" value="Genomic_DNA"/>
</dbReference>
<organism evidence="2 3">
    <name type="scientific">Ferrimicrobium acidiphilum DSM 19497</name>
    <dbReference type="NCBI Taxonomy" id="1121877"/>
    <lineage>
        <taxon>Bacteria</taxon>
        <taxon>Bacillati</taxon>
        <taxon>Actinomycetota</taxon>
        <taxon>Acidimicrobiia</taxon>
        <taxon>Acidimicrobiales</taxon>
        <taxon>Acidimicrobiaceae</taxon>
        <taxon>Ferrimicrobium</taxon>
    </lineage>
</organism>
<name>A0A0D8FT90_9ACTN</name>
<keyword evidence="1" id="KW-1133">Transmembrane helix</keyword>
<keyword evidence="3" id="KW-1185">Reference proteome</keyword>
<keyword evidence="1" id="KW-0812">Transmembrane</keyword>